<feature type="transmembrane region" description="Helical" evidence="9">
    <location>
        <begin position="41"/>
        <end position="61"/>
    </location>
</feature>
<dbReference type="NCBIfam" id="TIGR00796">
    <property type="entry name" value="livcs"/>
    <property type="match status" value="1"/>
</dbReference>
<dbReference type="Pfam" id="PF05525">
    <property type="entry name" value="Branch_AA_trans"/>
    <property type="match status" value="1"/>
</dbReference>
<evidence type="ECO:0000256" key="8">
    <source>
        <dbReference type="ARBA" id="ARBA00023136"/>
    </source>
</evidence>
<evidence type="ECO:0000256" key="9">
    <source>
        <dbReference type="RuleBase" id="RU362122"/>
    </source>
</evidence>
<feature type="transmembrane region" description="Helical" evidence="9">
    <location>
        <begin position="121"/>
        <end position="140"/>
    </location>
</feature>
<dbReference type="AlphaFoldDB" id="A0A2J8AZQ7"/>
<evidence type="ECO:0000256" key="1">
    <source>
        <dbReference type="ARBA" id="ARBA00004651"/>
    </source>
</evidence>
<dbReference type="GO" id="GO:0015820">
    <property type="term" value="P:L-leucine transport"/>
    <property type="evidence" value="ECO:0007669"/>
    <property type="project" value="TreeGrafter"/>
</dbReference>
<name>A0A2J8AZQ7_9FIRM</name>
<dbReference type="EMBL" id="NBZD01000004">
    <property type="protein sequence ID" value="PNH17987.1"/>
    <property type="molecule type" value="Genomic_DNA"/>
</dbReference>
<comment type="function">
    <text evidence="9">Component of the transport system for branched-chain amino acids.</text>
</comment>
<evidence type="ECO:0000256" key="4">
    <source>
        <dbReference type="ARBA" id="ARBA00022475"/>
    </source>
</evidence>
<keyword evidence="3 9" id="KW-0813">Transport</keyword>
<feature type="transmembrane region" description="Helical" evidence="9">
    <location>
        <begin position="152"/>
        <end position="170"/>
    </location>
</feature>
<gene>
    <name evidence="10" type="ORF">B7R76_06525</name>
</gene>
<dbReference type="OMA" id="IQGYMTM"/>
<proteinExistence type="inferred from homology"/>
<dbReference type="GO" id="GO:0015190">
    <property type="term" value="F:L-leucine transmembrane transporter activity"/>
    <property type="evidence" value="ECO:0007669"/>
    <property type="project" value="TreeGrafter"/>
</dbReference>
<dbReference type="RefSeq" id="WP_012992900.1">
    <property type="nucleotide sequence ID" value="NZ_NBZD01000004.1"/>
</dbReference>
<dbReference type="InterPro" id="IPR004685">
    <property type="entry name" value="Brnchd-chn_aa_trnsp_Livcs"/>
</dbReference>
<feature type="transmembrane region" description="Helical" evidence="9">
    <location>
        <begin position="230"/>
        <end position="260"/>
    </location>
</feature>
<feature type="transmembrane region" description="Helical" evidence="9">
    <location>
        <begin position="82"/>
        <end position="101"/>
    </location>
</feature>
<protein>
    <recommendedName>
        <fullName evidence="9">Branched-chain amino acid transport system carrier protein</fullName>
    </recommendedName>
</protein>
<evidence type="ECO:0000313" key="10">
    <source>
        <dbReference type="EMBL" id="PNH17987.1"/>
    </source>
</evidence>
<evidence type="ECO:0000256" key="5">
    <source>
        <dbReference type="ARBA" id="ARBA00022692"/>
    </source>
</evidence>
<feature type="transmembrane region" description="Helical" evidence="9">
    <location>
        <begin position="374"/>
        <end position="394"/>
    </location>
</feature>
<dbReference type="GO" id="GO:0015188">
    <property type="term" value="F:L-isoleucine transmembrane transporter activity"/>
    <property type="evidence" value="ECO:0007669"/>
    <property type="project" value="TreeGrafter"/>
</dbReference>
<feature type="transmembrane region" description="Helical" evidence="9">
    <location>
        <begin position="9"/>
        <end position="29"/>
    </location>
</feature>
<organism evidence="10 11">
    <name type="scientific">Mageeibacillus indolicus</name>
    <dbReference type="NCBI Taxonomy" id="884684"/>
    <lineage>
        <taxon>Bacteria</taxon>
        <taxon>Bacillati</taxon>
        <taxon>Bacillota</taxon>
        <taxon>Clostridia</taxon>
        <taxon>Eubacteriales</taxon>
        <taxon>Oscillospiraceae</taxon>
        <taxon>Mageeibacillus</taxon>
    </lineage>
</organism>
<dbReference type="GO" id="GO:0005304">
    <property type="term" value="F:L-valine transmembrane transporter activity"/>
    <property type="evidence" value="ECO:0007669"/>
    <property type="project" value="TreeGrafter"/>
</dbReference>
<keyword evidence="8 9" id="KW-0472">Membrane</keyword>
<dbReference type="Gene3D" id="1.20.1740.10">
    <property type="entry name" value="Amino acid/polyamine transporter I"/>
    <property type="match status" value="1"/>
</dbReference>
<sequence length="449" mass="48549">MQKQLSVRSLLQISFLLFGFFFGAGNLIFPPLMGKLAGGNFVSAILGFAITAVICPVLGILAVAKMGGTPALAAKVSRRFGILFPIVIYLAIGPGLGIPRAGSMPFAMAIQPLLPVSVPVVWARLIYTVLFFALACWLCISPIKMVPRVGKILTPTLLFLILCLFVATLIRLPAHFGPSTGAYQSSTFLNGILDGYNTMDALASLNFGFAIAVAIKSLKLTDDEKVGKKYTYMAAFIAGSLLLVIYAMLTYIGVTTAALWPDTTNGADILRFTSRVALGYGGYLLVITVFSLACLTTCIGLIMSLSQYFSKLIPKISYRAMVILISLISCVLANFGLDAIIKFSLPTLLIMSPVSVVLILLGVGYDFYSNNKHIFTVTIYTCLFFSFVDVINNMNFLPQSLGELLRKLPLSEYSLAWLVPTLLVFVVSFGAGKIFCRQCSTAVVIDQSK</sequence>
<dbReference type="PANTHER" id="PTHR30588">
    <property type="entry name" value="BRANCHED-CHAIN AMINO ACID TRANSPORT SYSTEM 2 CARRIER PROTEIN"/>
    <property type="match status" value="1"/>
</dbReference>
<feature type="transmembrane region" description="Helical" evidence="9">
    <location>
        <begin position="201"/>
        <end position="218"/>
    </location>
</feature>
<evidence type="ECO:0000256" key="7">
    <source>
        <dbReference type="ARBA" id="ARBA00022989"/>
    </source>
</evidence>
<reference evidence="11" key="1">
    <citation type="submission" date="2017-04" db="EMBL/GenBank/DDBJ databases">
        <authorList>
            <person name="Bumgarner R.E."/>
            <person name="Fredricks D.N."/>
            <person name="Srinivasan S."/>
        </authorList>
    </citation>
    <scope>NUCLEOTIDE SEQUENCE [LARGE SCALE GENOMIC DNA]</scope>
    <source>
        <strain evidence="11">KA00405</strain>
    </source>
</reference>
<evidence type="ECO:0000256" key="2">
    <source>
        <dbReference type="ARBA" id="ARBA00008540"/>
    </source>
</evidence>
<comment type="similarity">
    <text evidence="2 9">Belongs to the branched chain amino acid transporter family.</text>
</comment>
<keyword evidence="6 9" id="KW-0029">Amino-acid transport</keyword>
<accession>A0A2J8AZQ7</accession>
<feature type="transmembrane region" description="Helical" evidence="9">
    <location>
        <begin position="414"/>
        <end position="432"/>
    </location>
</feature>
<feature type="transmembrane region" description="Helical" evidence="9">
    <location>
        <begin position="316"/>
        <end position="337"/>
    </location>
</feature>
<evidence type="ECO:0000256" key="6">
    <source>
        <dbReference type="ARBA" id="ARBA00022970"/>
    </source>
</evidence>
<evidence type="ECO:0000313" key="11">
    <source>
        <dbReference type="Proteomes" id="UP000236394"/>
    </source>
</evidence>
<dbReference type="PANTHER" id="PTHR30588:SF0">
    <property type="entry name" value="BRANCHED-CHAIN AMINO ACID PERMEASE BRNQ"/>
    <property type="match status" value="1"/>
</dbReference>
<comment type="caution">
    <text evidence="10">The sequence shown here is derived from an EMBL/GenBank/DDBJ whole genome shotgun (WGS) entry which is preliminary data.</text>
</comment>
<feature type="transmembrane region" description="Helical" evidence="9">
    <location>
        <begin position="343"/>
        <end position="367"/>
    </location>
</feature>
<keyword evidence="4" id="KW-1003">Cell membrane</keyword>
<dbReference type="GO" id="GO:0005886">
    <property type="term" value="C:plasma membrane"/>
    <property type="evidence" value="ECO:0007669"/>
    <property type="project" value="UniProtKB-SubCell"/>
</dbReference>
<comment type="subcellular location">
    <subcellularLocation>
        <location evidence="1 9">Cell membrane</location>
        <topology evidence="1 9">Multi-pass membrane protein</topology>
    </subcellularLocation>
</comment>
<keyword evidence="7 9" id="KW-1133">Transmembrane helix</keyword>
<dbReference type="GO" id="GO:0015818">
    <property type="term" value="P:isoleucine transport"/>
    <property type="evidence" value="ECO:0007669"/>
    <property type="project" value="TreeGrafter"/>
</dbReference>
<keyword evidence="5 9" id="KW-0812">Transmembrane</keyword>
<evidence type="ECO:0000256" key="3">
    <source>
        <dbReference type="ARBA" id="ARBA00022448"/>
    </source>
</evidence>
<feature type="transmembrane region" description="Helical" evidence="9">
    <location>
        <begin position="280"/>
        <end position="304"/>
    </location>
</feature>
<dbReference type="Proteomes" id="UP000236394">
    <property type="component" value="Unassembled WGS sequence"/>
</dbReference>